<proteinExistence type="predicted"/>
<evidence type="ECO:0000313" key="1">
    <source>
        <dbReference type="EMBL" id="MEX0380440.1"/>
    </source>
</evidence>
<name>A0ABV3S4X7_9LACO</name>
<accession>A0ABV3S4X7</accession>
<protein>
    <submittedName>
        <fullName evidence="1">Uncharacterized protein</fullName>
    </submittedName>
</protein>
<dbReference type="Proteomes" id="UP001556617">
    <property type="component" value="Unassembled WGS sequence"/>
</dbReference>
<organism evidence="1 2">
    <name type="scientific">Leuconostoc aquikimchii</name>
    <dbReference type="NCBI Taxonomy" id="3236804"/>
    <lineage>
        <taxon>Bacteria</taxon>
        <taxon>Bacillati</taxon>
        <taxon>Bacillota</taxon>
        <taxon>Bacilli</taxon>
        <taxon>Lactobacillales</taxon>
        <taxon>Lactobacillaceae</taxon>
        <taxon>Leuconostoc</taxon>
    </lineage>
</organism>
<dbReference type="EMBL" id="JBFPER010000001">
    <property type="protein sequence ID" value="MEX0380440.1"/>
    <property type="molecule type" value="Genomic_DNA"/>
</dbReference>
<reference evidence="1 2" key="1">
    <citation type="submission" date="2024-07" db="EMBL/GenBank/DDBJ databases">
        <authorList>
            <person name="Yun M."/>
        </authorList>
    </citation>
    <scope>NUCLEOTIDE SEQUENCE [LARGE SCALE GENOMIC DNA]</scope>
    <source>
        <strain evidence="1 2">MS01</strain>
    </source>
</reference>
<sequence>MTTSITWVIIISVGVVWFKWDERKFDERESAKTRKFLQEGGWSDADIDYFFEHAEG</sequence>
<gene>
    <name evidence="1" type="ORF">AB3K24_03630</name>
</gene>
<evidence type="ECO:0000313" key="2">
    <source>
        <dbReference type="Proteomes" id="UP001556617"/>
    </source>
</evidence>
<comment type="caution">
    <text evidence="1">The sequence shown here is derived from an EMBL/GenBank/DDBJ whole genome shotgun (WGS) entry which is preliminary data.</text>
</comment>
<keyword evidence="2" id="KW-1185">Reference proteome</keyword>
<dbReference type="RefSeq" id="WP_367973845.1">
    <property type="nucleotide sequence ID" value="NZ_JBFPEQ010000001.1"/>
</dbReference>